<dbReference type="PANTHER" id="PTHR33067:SF35">
    <property type="entry name" value="ASPARTIC PEPTIDASE DDI1-TYPE DOMAIN-CONTAINING PROTEIN"/>
    <property type="match status" value="1"/>
</dbReference>
<dbReference type="AlphaFoldDB" id="A0A0B2S7D6"/>
<reference evidence="1" key="1">
    <citation type="submission" date="2014-07" db="EMBL/GenBank/DDBJ databases">
        <title>Identification of a novel salt tolerance gene in wild soybean by whole-genome sequencing.</title>
        <authorList>
            <person name="Lam H.-M."/>
            <person name="Qi X."/>
            <person name="Li M.-W."/>
            <person name="Liu X."/>
            <person name="Xie M."/>
            <person name="Ni M."/>
            <person name="Xu X."/>
        </authorList>
    </citation>
    <scope>NUCLEOTIDE SEQUENCE [LARGE SCALE GENOMIC DNA]</scope>
    <source>
        <tissue evidence="1">Root</tissue>
    </source>
</reference>
<dbReference type="InterPro" id="IPR021109">
    <property type="entry name" value="Peptidase_aspartic_dom_sf"/>
</dbReference>
<dbReference type="Gene3D" id="2.40.70.10">
    <property type="entry name" value="Acid Proteases"/>
    <property type="match status" value="1"/>
</dbReference>
<dbReference type="Pfam" id="PF13650">
    <property type="entry name" value="Asp_protease_2"/>
    <property type="match status" value="1"/>
</dbReference>
<dbReference type="EMBL" id="KN645941">
    <property type="protein sequence ID" value="KHN40172.1"/>
    <property type="molecule type" value="Genomic_DNA"/>
</dbReference>
<evidence type="ECO:0000313" key="1">
    <source>
        <dbReference type="EMBL" id="KHN40172.1"/>
    </source>
</evidence>
<accession>A0A0B2S7D6</accession>
<organism evidence="1">
    <name type="scientific">Glycine soja</name>
    <name type="common">Wild soybean</name>
    <dbReference type="NCBI Taxonomy" id="3848"/>
    <lineage>
        <taxon>Eukaryota</taxon>
        <taxon>Viridiplantae</taxon>
        <taxon>Streptophyta</taxon>
        <taxon>Embryophyta</taxon>
        <taxon>Tracheophyta</taxon>
        <taxon>Spermatophyta</taxon>
        <taxon>Magnoliopsida</taxon>
        <taxon>eudicotyledons</taxon>
        <taxon>Gunneridae</taxon>
        <taxon>Pentapetalae</taxon>
        <taxon>rosids</taxon>
        <taxon>fabids</taxon>
        <taxon>Fabales</taxon>
        <taxon>Fabaceae</taxon>
        <taxon>Papilionoideae</taxon>
        <taxon>50 kb inversion clade</taxon>
        <taxon>NPAAA clade</taxon>
        <taxon>indigoferoid/millettioid clade</taxon>
        <taxon>Phaseoleae</taxon>
        <taxon>Glycine</taxon>
        <taxon>Glycine subgen. Soja</taxon>
    </lineage>
</organism>
<sequence>KFKDLGSVTILCSIGNLSVGKTLIDLGASINLMSLSMCKRIGDLKIDPTRMTLQLADHSITRPFGVVEDVLVKVRHFTFLVDFVIMDIEEDEEIPLVLGQPFMLTTKCMVDMGNRNLELSVND</sequence>
<dbReference type="CDD" id="cd00303">
    <property type="entry name" value="retropepsin_like"/>
    <property type="match status" value="1"/>
</dbReference>
<gene>
    <name evidence="1" type="ORF">glysoja_041835</name>
</gene>
<name>A0A0B2S7D6_GLYSO</name>
<proteinExistence type="predicted"/>
<evidence type="ECO:0008006" key="2">
    <source>
        <dbReference type="Google" id="ProtNLM"/>
    </source>
</evidence>
<protein>
    <recommendedName>
        <fullName evidence="2">Aspartic peptidase DDI1-type domain-containing protein</fullName>
    </recommendedName>
</protein>
<feature type="non-terminal residue" evidence="1">
    <location>
        <position position="1"/>
    </location>
</feature>
<dbReference type="PANTHER" id="PTHR33067">
    <property type="entry name" value="RNA-DIRECTED DNA POLYMERASE-RELATED"/>
    <property type="match status" value="1"/>
</dbReference>
<dbReference type="Proteomes" id="UP000053555">
    <property type="component" value="Unassembled WGS sequence"/>
</dbReference>